<feature type="transmembrane region" description="Helical" evidence="1">
    <location>
        <begin position="184"/>
        <end position="210"/>
    </location>
</feature>
<accession>A0A8E2DNS5</accession>
<keyword evidence="1" id="KW-1133">Transmembrane helix</keyword>
<reference evidence="2 3" key="1">
    <citation type="submission" date="2016-07" db="EMBL/GenBank/DDBJ databases">
        <title>Draft genome of the white-rot fungus Obba rivulosa 3A-2.</title>
        <authorList>
            <consortium name="DOE Joint Genome Institute"/>
            <person name="Miettinen O."/>
            <person name="Riley R."/>
            <person name="Acob R."/>
            <person name="Barry K."/>
            <person name="Cullen D."/>
            <person name="De Vries R."/>
            <person name="Hainaut M."/>
            <person name="Hatakka A."/>
            <person name="Henrissat B."/>
            <person name="Hilden K."/>
            <person name="Kuo R."/>
            <person name="Labutti K."/>
            <person name="Lipzen A."/>
            <person name="Makela M.R."/>
            <person name="Sandor L."/>
            <person name="Spatafora J.W."/>
            <person name="Grigoriev I.V."/>
            <person name="Hibbett D.S."/>
        </authorList>
    </citation>
    <scope>NUCLEOTIDE SEQUENCE [LARGE SCALE GENOMIC DNA]</scope>
    <source>
        <strain evidence="2 3">3A-2</strain>
    </source>
</reference>
<protein>
    <submittedName>
        <fullName evidence="2">Uncharacterized protein</fullName>
    </submittedName>
</protein>
<keyword evidence="3" id="KW-1185">Reference proteome</keyword>
<name>A0A8E2DNS5_9APHY</name>
<dbReference type="AlphaFoldDB" id="A0A8E2DNS5"/>
<gene>
    <name evidence="2" type="ORF">OBBRIDRAFT_803425</name>
</gene>
<feature type="transmembrane region" description="Helical" evidence="1">
    <location>
        <begin position="102"/>
        <end position="120"/>
    </location>
</feature>
<evidence type="ECO:0000256" key="1">
    <source>
        <dbReference type="SAM" id="Phobius"/>
    </source>
</evidence>
<sequence>MSGPVVDCPTCQYDPNGLRGIDGHVGQQLSGDLAERRNTQHTLSLLSVVLMIWAQVMSYMAYRNILLLYIPAFYAYRATVVNAEHRTEHESDVEWRGHVRDYLSLSAVSAAVISLSATLLQTSLGSASNTAFAWGTCSVFCACFAFALCFTYLSIMRFIMHAGDMSYLLHNIRMDGRSWMDPHLILAAPAAWLSWALVSLLIFGACGIWPNPNSSMDGRMPGTSTLSFLASILLGLLLVSGILHVAVCAWRFFVLGRVCP</sequence>
<proteinExistence type="predicted"/>
<feature type="transmembrane region" description="Helical" evidence="1">
    <location>
        <begin position="132"/>
        <end position="155"/>
    </location>
</feature>
<evidence type="ECO:0000313" key="2">
    <source>
        <dbReference type="EMBL" id="OCH91198.1"/>
    </source>
</evidence>
<keyword evidence="1" id="KW-0472">Membrane</keyword>
<organism evidence="2 3">
    <name type="scientific">Obba rivulosa</name>
    <dbReference type="NCBI Taxonomy" id="1052685"/>
    <lineage>
        <taxon>Eukaryota</taxon>
        <taxon>Fungi</taxon>
        <taxon>Dikarya</taxon>
        <taxon>Basidiomycota</taxon>
        <taxon>Agaricomycotina</taxon>
        <taxon>Agaricomycetes</taxon>
        <taxon>Polyporales</taxon>
        <taxon>Gelatoporiaceae</taxon>
        <taxon>Obba</taxon>
    </lineage>
</organism>
<feature type="transmembrane region" description="Helical" evidence="1">
    <location>
        <begin position="230"/>
        <end position="254"/>
    </location>
</feature>
<keyword evidence="1" id="KW-0812">Transmembrane</keyword>
<dbReference type="EMBL" id="KV722389">
    <property type="protein sequence ID" value="OCH91198.1"/>
    <property type="molecule type" value="Genomic_DNA"/>
</dbReference>
<dbReference type="Proteomes" id="UP000250043">
    <property type="component" value="Unassembled WGS sequence"/>
</dbReference>
<evidence type="ECO:0000313" key="3">
    <source>
        <dbReference type="Proteomes" id="UP000250043"/>
    </source>
</evidence>